<dbReference type="OrthoDB" id="3222at2759"/>
<dbReference type="Bgee" id="100316927">
    <property type="expression patterns" value="Expressed in zone of skin"/>
</dbReference>
<evidence type="ECO:0000313" key="10">
    <source>
        <dbReference type="EMBL" id="BAI49430.1"/>
    </source>
</evidence>
<evidence type="ECO:0000313" key="12">
    <source>
        <dbReference type="RefSeq" id="NP_001163923.1"/>
    </source>
</evidence>
<evidence type="ECO:0000256" key="2">
    <source>
        <dbReference type="ARBA" id="ARBA00006175"/>
    </source>
</evidence>
<evidence type="ECO:0000256" key="8">
    <source>
        <dbReference type="RuleBase" id="RU000477"/>
    </source>
</evidence>
<dbReference type="InterPro" id="IPR000425">
    <property type="entry name" value="MIP"/>
</dbReference>
<keyword evidence="3 8" id="KW-0813">Transport</keyword>
<name>D0VY84_XENLA</name>
<dbReference type="Proteomes" id="UP000186698">
    <property type="component" value="Chromosome 2S"/>
</dbReference>
<dbReference type="GO" id="GO:0015250">
    <property type="term" value="F:water channel activity"/>
    <property type="evidence" value="ECO:0000318"/>
    <property type="project" value="GO_Central"/>
</dbReference>
<accession>D0VY84</accession>
<dbReference type="EMBL" id="AB500709">
    <property type="protein sequence ID" value="BAI49430.1"/>
    <property type="molecule type" value="mRNA"/>
</dbReference>
<feature type="transmembrane region" description="Helical" evidence="9">
    <location>
        <begin position="87"/>
        <end position="106"/>
    </location>
</feature>
<keyword evidence="6 9" id="KW-0472">Membrane</keyword>
<reference evidence="10 12" key="1">
    <citation type="journal article" date="2010" name="Endocrinology">
        <title>Water adaptation strategy in anuran amphibians: molecular diversity of aquaporin.</title>
        <authorList>
            <person name="Ogushi Y."/>
            <person name="Akabane G."/>
            <person name="Hasegawa T."/>
            <person name="Mochida H."/>
            <person name="Matsuda M."/>
            <person name="Suzuki M."/>
            <person name="Tanaka S."/>
        </authorList>
    </citation>
    <scope>NUCLEOTIDE SEQUENCE</scope>
</reference>
<protein>
    <submittedName>
        <fullName evidence="10 12">Aquaporin-x3</fullName>
    </submittedName>
</protein>
<dbReference type="GO" id="GO:0005886">
    <property type="term" value="C:plasma membrane"/>
    <property type="evidence" value="ECO:0000318"/>
    <property type="project" value="GO_Central"/>
</dbReference>
<dbReference type="InterPro" id="IPR034294">
    <property type="entry name" value="Aquaporin_transptr"/>
</dbReference>
<comment type="similarity">
    <text evidence="2 8">Belongs to the MIP/aquaporin (TC 1.A.8) family.</text>
</comment>
<keyword evidence="11" id="KW-1185">Reference proteome</keyword>
<evidence type="ECO:0000256" key="4">
    <source>
        <dbReference type="ARBA" id="ARBA00022692"/>
    </source>
</evidence>
<dbReference type="PROSITE" id="PS00221">
    <property type="entry name" value="MIP"/>
    <property type="match status" value="1"/>
</dbReference>
<dbReference type="InterPro" id="IPR023271">
    <property type="entry name" value="Aquaporin-like"/>
</dbReference>
<feature type="transmembrane region" description="Helical" evidence="9">
    <location>
        <begin position="163"/>
        <end position="181"/>
    </location>
</feature>
<proteinExistence type="evidence at transcript level"/>
<comment type="subcellular location">
    <subcellularLocation>
        <location evidence="1">Endomembrane system</location>
        <topology evidence="1">Multi-pass membrane protein</topology>
    </subcellularLocation>
</comment>
<sequence length="283" mass="30790">MLKYFFSGSFLRPLFAEFLGTLFFVLFGLGSSLSWPTAFPSFLQNSLTFGLAKSTMVKTLGHISDAHLNPAVTLAFLLGSHISILKAALYILVQVLGAVVGAGLLYEFTPSNLRGNFGVNLPSNGTTPGQGVAVEAFTTMQLVLCIFATTDIRREDNIGSPSISIGLSVTVGHLLGIYFTGCSMNPARSFAPALITGNFTHHWVFWVGPMTGGIVASLIYNYLLFPSEISVCDRLAILQGNYDPEYEGEREEHRKHSVELNSMQKIKQTALDCTVVSFQALNF</sequence>
<dbReference type="PANTHER" id="PTHR19139:SF286">
    <property type="entry name" value="AQUAPORIN-5"/>
    <property type="match status" value="1"/>
</dbReference>
<dbReference type="KEGG" id="xla:100316927"/>
<evidence type="ECO:0000256" key="6">
    <source>
        <dbReference type="ARBA" id="ARBA00023136"/>
    </source>
</evidence>
<evidence type="ECO:0000313" key="11">
    <source>
        <dbReference type="Proteomes" id="UP000186698"/>
    </source>
</evidence>
<organism evidence="10">
    <name type="scientific">Xenopus laevis</name>
    <name type="common">African clawed frog</name>
    <dbReference type="NCBI Taxonomy" id="8355"/>
    <lineage>
        <taxon>Eukaryota</taxon>
        <taxon>Metazoa</taxon>
        <taxon>Chordata</taxon>
        <taxon>Craniata</taxon>
        <taxon>Vertebrata</taxon>
        <taxon>Euteleostomi</taxon>
        <taxon>Amphibia</taxon>
        <taxon>Batrachia</taxon>
        <taxon>Anura</taxon>
        <taxon>Pipoidea</taxon>
        <taxon>Pipidae</taxon>
        <taxon>Xenopodinae</taxon>
        <taxon>Xenopus</taxon>
        <taxon>Xenopus</taxon>
    </lineage>
</organism>
<evidence type="ECO:0000256" key="5">
    <source>
        <dbReference type="ARBA" id="ARBA00022989"/>
    </source>
</evidence>
<reference evidence="11" key="2">
    <citation type="submission" date="2024-06" db="UniProtKB">
        <authorList>
            <consortium name="RefSeq"/>
        </authorList>
    </citation>
    <scope>NUCLEOTIDE SEQUENCE [LARGE SCALE GENOMIC DNA]</scope>
    <source>
        <strain evidence="11">J_2021</strain>
    </source>
</reference>
<keyword evidence="5 9" id="KW-1133">Transmembrane helix</keyword>
<dbReference type="PRINTS" id="PR02014">
    <property type="entry name" value="AQUAPORIN2"/>
</dbReference>
<dbReference type="RefSeq" id="NP_001163923.1">
    <property type="nucleotide sequence ID" value="NM_001170452.1"/>
</dbReference>
<evidence type="ECO:0000256" key="3">
    <source>
        <dbReference type="ARBA" id="ARBA00022448"/>
    </source>
</evidence>
<dbReference type="AlphaFoldDB" id="D0VY84"/>
<dbReference type="Gene3D" id="1.20.1080.10">
    <property type="entry name" value="Glycerol uptake facilitator protein"/>
    <property type="match status" value="1"/>
</dbReference>
<evidence type="ECO:0000256" key="7">
    <source>
        <dbReference type="ARBA" id="ARBA00034651"/>
    </source>
</evidence>
<dbReference type="GO" id="GO:0016324">
    <property type="term" value="C:apical plasma membrane"/>
    <property type="evidence" value="ECO:0000318"/>
    <property type="project" value="GO_Central"/>
</dbReference>
<dbReference type="SUPFAM" id="SSF81338">
    <property type="entry name" value="Aquaporin-like"/>
    <property type="match status" value="1"/>
</dbReference>
<evidence type="ECO:0000256" key="9">
    <source>
        <dbReference type="SAM" id="Phobius"/>
    </source>
</evidence>
<dbReference type="FunFam" id="1.20.1080.10:FF:000003">
    <property type="entry name" value="Lens fiber major intrinsic"/>
    <property type="match status" value="1"/>
</dbReference>
<dbReference type="NCBIfam" id="TIGR00861">
    <property type="entry name" value="MIP"/>
    <property type="match status" value="1"/>
</dbReference>
<dbReference type="CTD" id="100316927"/>
<dbReference type="PANTHER" id="PTHR19139">
    <property type="entry name" value="AQUAPORIN TRANSPORTER"/>
    <property type="match status" value="1"/>
</dbReference>
<keyword evidence="4 8" id="KW-0812">Transmembrane</keyword>
<evidence type="ECO:0000256" key="1">
    <source>
        <dbReference type="ARBA" id="ARBA00004127"/>
    </source>
</evidence>
<comment type="catalytic activity">
    <reaction evidence="7">
        <text>H2O(in) = H2O(out)</text>
        <dbReference type="Rhea" id="RHEA:29667"/>
        <dbReference type="ChEBI" id="CHEBI:15377"/>
    </reaction>
</comment>
<dbReference type="Pfam" id="PF00230">
    <property type="entry name" value="MIP"/>
    <property type="match status" value="1"/>
</dbReference>
<dbReference type="InterPro" id="IPR022357">
    <property type="entry name" value="MIP_CS"/>
</dbReference>
<dbReference type="GO" id="GO:0006833">
    <property type="term" value="P:water transport"/>
    <property type="evidence" value="ECO:0000318"/>
    <property type="project" value="GO_Central"/>
</dbReference>
<dbReference type="GO" id="GO:0012505">
    <property type="term" value="C:endomembrane system"/>
    <property type="evidence" value="ECO:0007669"/>
    <property type="project" value="UniProtKB-SubCell"/>
</dbReference>
<dbReference type="GeneID" id="100316927"/>
<dbReference type="PRINTS" id="PR00783">
    <property type="entry name" value="MINTRINSICP"/>
</dbReference>
<feature type="transmembrane region" description="Helical" evidence="9">
    <location>
        <begin position="201"/>
        <end position="225"/>
    </location>
</feature>
<reference evidence="12" key="3">
    <citation type="submission" date="2025-04" db="UniProtKB">
        <authorList>
            <consortium name="RefSeq"/>
        </authorList>
    </citation>
    <scope>IDENTIFICATION</scope>
</reference>
<gene>
    <name evidence="10 12" type="primary">aqp-x3</name>
</gene>
<dbReference type="CDD" id="cd00333">
    <property type="entry name" value="MIP"/>
    <property type="match status" value="1"/>
</dbReference>